<dbReference type="RefSeq" id="WP_324668705.1">
    <property type="nucleotide sequence ID" value="NZ_CP141614.1"/>
</dbReference>
<dbReference type="EMBL" id="CP141614">
    <property type="protein sequence ID" value="WRP14388.1"/>
    <property type="molecule type" value="Genomic_DNA"/>
</dbReference>
<dbReference type="Pfam" id="PF01116">
    <property type="entry name" value="F_bP_aldolase"/>
    <property type="match status" value="1"/>
</dbReference>
<proteinExistence type="predicted"/>
<organism evidence="5 6">
    <name type="scientific">Geochorda subterranea</name>
    <dbReference type="NCBI Taxonomy" id="3109564"/>
    <lineage>
        <taxon>Bacteria</taxon>
        <taxon>Bacillati</taxon>
        <taxon>Bacillota</taxon>
        <taxon>Limnochordia</taxon>
        <taxon>Limnochordales</taxon>
        <taxon>Geochordaceae</taxon>
        <taxon>Geochorda</taxon>
    </lineage>
</organism>
<dbReference type="CDD" id="cd00947">
    <property type="entry name" value="TBP_aldolase_IIB"/>
    <property type="match status" value="1"/>
</dbReference>
<name>A0ABZ1BPA4_9FIRM</name>
<dbReference type="InterPro" id="IPR000771">
    <property type="entry name" value="FBA_II"/>
</dbReference>
<dbReference type="PIRSF" id="PIRSF001359">
    <property type="entry name" value="F_bP_aldolase_II"/>
    <property type="match status" value="1"/>
</dbReference>
<comment type="cofactor">
    <cofactor evidence="1">
        <name>Zn(2+)</name>
        <dbReference type="ChEBI" id="CHEBI:29105"/>
    </cofactor>
</comment>
<dbReference type="PANTHER" id="PTHR30304:SF0">
    <property type="entry name" value="D-TAGATOSE-1,6-BISPHOSPHATE ALDOLASE SUBUNIT GATY-RELATED"/>
    <property type="match status" value="1"/>
</dbReference>
<dbReference type="NCBIfam" id="TIGR01859">
    <property type="entry name" value="fruc_bis_ald"/>
    <property type="match status" value="1"/>
</dbReference>
<dbReference type="EC" id="4.1.2.13" evidence="5"/>
<evidence type="ECO:0000256" key="2">
    <source>
        <dbReference type="ARBA" id="ARBA00022723"/>
    </source>
</evidence>
<dbReference type="NCBIfam" id="TIGR00167">
    <property type="entry name" value="cbbA"/>
    <property type="match status" value="1"/>
</dbReference>
<evidence type="ECO:0000313" key="6">
    <source>
        <dbReference type="Proteomes" id="UP001333102"/>
    </source>
</evidence>
<reference evidence="6" key="1">
    <citation type="submission" date="2023-12" db="EMBL/GenBank/DDBJ databases">
        <title>Novel isolates from deep terrestrial aquifers shed light on the physiology and ecology of the class Limnochordia.</title>
        <authorList>
            <person name="Karnachuk O.V."/>
            <person name="Lukina A.P."/>
            <person name="Avakyan M.R."/>
            <person name="Kadnikov V."/>
            <person name="Begmatov S."/>
            <person name="Beletsky A.V."/>
            <person name="Mardanov A.V."/>
            <person name="Ravin N.V."/>
        </authorList>
    </citation>
    <scope>NUCLEOTIDE SEQUENCE [LARGE SCALE GENOMIC DNA]</scope>
    <source>
        <strain evidence="6">LN</strain>
    </source>
</reference>
<accession>A0ABZ1BPA4</accession>
<dbReference type="Gene3D" id="3.20.20.70">
    <property type="entry name" value="Aldolase class I"/>
    <property type="match status" value="1"/>
</dbReference>
<dbReference type="InterPro" id="IPR013785">
    <property type="entry name" value="Aldolase_TIM"/>
</dbReference>
<dbReference type="InterPro" id="IPR011289">
    <property type="entry name" value="Fruc_bis_ald_class-2"/>
</dbReference>
<keyword evidence="2" id="KW-0479">Metal-binding</keyword>
<evidence type="ECO:0000256" key="1">
    <source>
        <dbReference type="ARBA" id="ARBA00001947"/>
    </source>
</evidence>
<dbReference type="SUPFAM" id="SSF51569">
    <property type="entry name" value="Aldolase"/>
    <property type="match status" value="1"/>
</dbReference>
<evidence type="ECO:0000313" key="5">
    <source>
        <dbReference type="EMBL" id="WRP14388.1"/>
    </source>
</evidence>
<gene>
    <name evidence="5" type="primary">fba</name>
    <name evidence="5" type="ORF">VLY81_13350</name>
</gene>
<keyword evidence="5" id="KW-0560">Oxidoreductase</keyword>
<dbReference type="InterPro" id="IPR050246">
    <property type="entry name" value="Class_II_FBP_aldolase"/>
</dbReference>
<dbReference type="PROSITE" id="PS00806">
    <property type="entry name" value="ALDOLASE_CLASS_II_2"/>
    <property type="match status" value="1"/>
</dbReference>
<dbReference type="GO" id="GO:0004332">
    <property type="term" value="F:fructose-bisphosphate aldolase activity"/>
    <property type="evidence" value="ECO:0007669"/>
    <property type="project" value="UniProtKB-EC"/>
</dbReference>
<dbReference type="GO" id="GO:0016491">
    <property type="term" value="F:oxidoreductase activity"/>
    <property type="evidence" value="ECO:0007669"/>
    <property type="project" value="UniProtKB-KW"/>
</dbReference>
<evidence type="ECO:0000256" key="4">
    <source>
        <dbReference type="ARBA" id="ARBA00023239"/>
    </source>
</evidence>
<dbReference type="Proteomes" id="UP001333102">
    <property type="component" value="Chromosome"/>
</dbReference>
<protein>
    <submittedName>
        <fullName evidence="5">Class II fructose-1,6-bisphosphate aldolase</fullName>
        <ecNumber evidence="5">4.1.2.13</ecNumber>
    </submittedName>
</protein>
<keyword evidence="4 5" id="KW-0456">Lyase</keyword>
<evidence type="ECO:0000256" key="3">
    <source>
        <dbReference type="ARBA" id="ARBA00022833"/>
    </source>
</evidence>
<keyword evidence="3" id="KW-0862">Zinc</keyword>
<sequence>MGLVTLRQCLQEAERADYGVGAFNVNNMEQVQGIMMAARQARSPVILQASRGALKYTNFVYLKHLLQAALEENPDIPVVIHLDHGDSLETVKTAISLGFSSVMIDGSHLEFEDNVALTRSVVEYAHDHGVSVEAELGTLGGIEEDVQGTVKLTDPAQAEIFVERTGCDALAVAIGTSHGAYKFKAEPKLALDLIPEIYRRVRIPLVMHGSSSVPVELVEEVNRFGGSLAGSKGVPVESIQRAIQLGVRKINVDTDIRLAVTATIRRFFAEQPAKFDPREYLGPAREAIARVVRSRMEAFGSAGHAGDYQPITLAEMRERYRSGQP</sequence>
<keyword evidence="6" id="KW-1185">Reference proteome</keyword>
<dbReference type="PANTHER" id="PTHR30304">
    <property type="entry name" value="D-TAGATOSE-1,6-BISPHOSPHATE ALDOLASE"/>
    <property type="match status" value="1"/>
</dbReference>